<dbReference type="EMBL" id="CALSDN010000001">
    <property type="protein sequence ID" value="CAH6718831.1"/>
    <property type="molecule type" value="Genomic_DNA"/>
</dbReference>
<name>A0ACA9Y224_9ASCO</name>
<sequence>MTSREVPELPNDDVNWFLRDLSTSSVNTSNSESVSSGKNEEEKRKKTDKINNKEEKGKEEKIDLGSHLTTTISNSNDHIISKTKPSIGTIHEEPVSSSTNFLSRKRTNSLSSQTSSSGLFGKLKGKFHKSPPTSPSLGPSVFKDNFTMNLKKTMSNDERSKVDKFEKIERPTNSIDAMNLDDPKLDEYIKFYKKPDSNSRKSSFSEGCLLNKQECTDSNTSGKFSSFLRRKSSVNSHLPTTSMATQFNRRSSEVNKSESEKFNSTNYYSTNSSTTTVINEVPILPEFRDLKPLKRVAFHSTTFLIDPPQQIPSRTPRKGNVEVLNNGSLRINPLTEDDKIAIEKSQLGQGGGVVVGGTGSLHYLPKNEDKEKENDKNSISNESKDKEVDEKIDSKAKNLGIEKPVFSNRSNYTAPVEKMALDLMYTRCCHLREILPIPAILKQIPKNSMAPIPLLQLKNPFPTMIEIQTFADFIRIAPIICISLDGISLSIDQFRILLSSMSAKTQLEKLSLRNTPINEEGWSLLCWFLSRNKVLSKLDITQCPALSINVLKKRKVEKKKNEEALVRMVCNKENRSDMDWSLFVATIIARDGIEELILTGCCILDLTIFEKLIQRAIAIKTNRLGLAYNNLNVKQIEVLTKHWMFNSYVRGIDLGYNDFSSEEFFNVVINYAHDLGGEFEKKLNNSQMGFISLNSTNIRFCKEFQFINEELFLKLPQLRYLDLSNNNKLFNNKLLDKNLKIESTESYFTSKLPLYCNLVRIHLENNNLTKDQILAIANILPFCQHLRYISLLGNEIDLTVAAALIQSVKNSKKIMTLEADFDKVPSYFKERLGLYTMRNMEYMMYQDGDHADSSDSKDHENLTSQYYEILELKTNNKLDLNSDVVKNFLDQAKQTKIELHDSINELNKLRLQNILNLQGKETLVRLIFIDSSISKAIKSIDETFKDEDLTKHYTLSESKNEAVIEPEDTVAETALESQNLNSPGLISRSSSKTSLNKLNSEEGNVHKLSSIDKNTFFESTEQLSGEEIRKKIASVSLDQLGDIIKFVKALKEKGIEVSTVFKEIHKEKDSEGLDIDFITKKLKNMHTDNIRKPTVTTADNQKGEDGSEGLSTPMNNDPSNLLQTGEMNELYDEVLHNYKIK</sequence>
<keyword evidence="2" id="KW-1185">Reference proteome</keyword>
<proteinExistence type="predicted"/>
<evidence type="ECO:0000313" key="2">
    <source>
        <dbReference type="Proteomes" id="UP001152531"/>
    </source>
</evidence>
<protein>
    <submittedName>
        <fullName evidence="1">MAP-homologous protein 1</fullName>
    </submittedName>
</protein>
<gene>
    <name evidence="1" type="ORF">CLIB1444_01S15478</name>
</gene>
<accession>A0ACA9Y224</accession>
<dbReference type="Proteomes" id="UP001152531">
    <property type="component" value="Unassembled WGS sequence"/>
</dbReference>
<reference evidence="1" key="1">
    <citation type="submission" date="2022-06" db="EMBL/GenBank/DDBJ databases">
        <authorList>
            <person name="Legras J.-L."/>
            <person name="Devillers H."/>
            <person name="Grondin C."/>
        </authorList>
    </citation>
    <scope>NUCLEOTIDE SEQUENCE</scope>
    <source>
        <strain evidence="1">CLIB 1444</strain>
    </source>
</reference>
<evidence type="ECO:0000313" key="1">
    <source>
        <dbReference type="EMBL" id="CAH6718831.1"/>
    </source>
</evidence>
<comment type="caution">
    <text evidence="1">The sequence shown here is derived from an EMBL/GenBank/DDBJ whole genome shotgun (WGS) entry which is preliminary data.</text>
</comment>
<organism evidence="1 2">
    <name type="scientific">[Candida] jaroonii</name>
    <dbReference type="NCBI Taxonomy" id="467808"/>
    <lineage>
        <taxon>Eukaryota</taxon>
        <taxon>Fungi</taxon>
        <taxon>Dikarya</taxon>
        <taxon>Ascomycota</taxon>
        <taxon>Saccharomycotina</taxon>
        <taxon>Pichiomycetes</taxon>
        <taxon>Debaryomycetaceae</taxon>
        <taxon>Yamadazyma</taxon>
    </lineage>
</organism>